<dbReference type="OrthoDB" id="88903at2"/>
<feature type="domain" description="KAP NTPase" evidence="2">
    <location>
        <begin position="24"/>
        <end position="352"/>
    </location>
</feature>
<evidence type="ECO:0000256" key="1">
    <source>
        <dbReference type="SAM" id="Phobius"/>
    </source>
</evidence>
<keyword evidence="1" id="KW-0472">Membrane</keyword>
<keyword evidence="4" id="KW-1185">Reference proteome</keyword>
<dbReference type="PANTHER" id="PTHR22674:SF6">
    <property type="entry name" value="NTPASE KAP FAMILY P-LOOP DOMAIN-CONTAINING PROTEIN 1"/>
    <property type="match status" value="1"/>
</dbReference>
<comment type="caution">
    <text evidence="3">The sequence shown here is derived from an EMBL/GenBank/DDBJ whole genome shotgun (WGS) entry which is preliminary data.</text>
</comment>
<dbReference type="Pfam" id="PF07693">
    <property type="entry name" value="KAP_NTPase"/>
    <property type="match status" value="1"/>
</dbReference>
<dbReference type="RefSeq" id="WP_110358972.1">
    <property type="nucleotide sequence ID" value="NZ_QFLI01000001.1"/>
</dbReference>
<evidence type="ECO:0000313" key="3">
    <source>
        <dbReference type="EMBL" id="PXY02813.1"/>
    </source>
</evidence>
<evidence type="ECO:0000259" key="2">
    <source>
        <dbReference type="Pfam" id="PF07693"/>
    </source>
</evidence>
<organism evidence="3 4">
    <name type="scientific">Marinifilum breve</name>
    <dbReference type="NCBI Taxonomy" id="2184082"/>
    <lineage>
        <taxon>Bacteria</taxon>
        <taxon>Pseudomonadati</taxon>
        <taxon>Bacteroidota</taxon>
        <taxon>Bacteroidia</taxon>
        <taxon>Marinilabiliales</taxon>
        <taxon>Marinifilaceae</taxon>
    </lineage>
</organism>
<dbReference type="PANTHER" id="PTHR22674">
    <property type="entry name" value="NTPASE, KAP FAMILY P-LOOP DOMAIN-CONTAINING 1"/>
    <property type="match status" value="1"/>
</dbReference>
<dbReference type="InterPro" id="IPR011646">
    <property type="entry name" value="KAP_P-loop"/>
</dbReference>
<keyword evidence="1" id="KW-0812">Transmembrane</keyword>
<gene>
    <name evidence="3" type="ORF">DF185_01610</name>
</gene>
<dbReference type="InterPro" id="IPR052754">
    <property type="entry name" value="NTPase_KAP_P-loop"/>
</dbReference>
<dbReference type="Proteomes" id="UP000248079">
    <property type="component" value="Unassembled WGS sequence"/>
</dbReference>
<protein>
    <recommendedName>
        <fullName evidence="2">KAP NTPase domain-containing protein</fullName>
    </recommendedName>
</protein>
<feature type="transmembrane region" description="Helical" evidence="1">
    <location>
        <begin position="168"/>
        <end position="186"/>
    </location>
</feature>
<sequence>MTNTDFISDRPIKNSSEDELNRLPFTKKLKESLSNWEDEDSMIISLKGKWGEGKSSIINLLIELYKNKKVNDPTIIEFNPWSYSKSNTLSFQFFNHIATELEINRIEKKDDKLAKKLKLYSQLISFKNKPTESNKITSNIFILLIATSLLSGKFIGWLNWSTEFYENLLFVIGLALLVLQFFSNILSKLSIIFQIRSLNTQSAEELKRLITEQLKKRKRKLLIIIDDIDRLTQKEISEIFKLIRVNADFPNTIYLLAYDEKIIEANLEEQIGVDGKDYLKKIVQVDFNIPYTRTDRIQQFLFKELNKVFDNLPKSASSKFEENESHWNNIYHSGFKNLFQNIRDIKRYTNSLLFNLHLLHKEEIFEVNVIDFVALESIRVFTPNYYEFIKSRKNLFTDAPLKQDNKKANEIRKIELNSSFEMLDKIHQPHIKELIKRLFPQINYYIENSGRTTYANGVQVNWNKNLRICSGARFDSYFTLNGEENDNELTEYEIQKFIGTLEDVHSIEKELNTFVENDKIRRFLSILEIYTNDSDIFNAQTITNILIALNNVSDIINPDRKGFFSVGIDMIIIRIFYQLLRLNSETKVYSTIERVFDESKGLFAILQLTSYQAQYLEEGKEGSLFTDEELSMMKGKIINRLESIESSKILENPNFSHIIHRWKDWGSKIKLEEFLHELMSNPQKLIKFLTHFISTIHSTTFGDYGHKTHKRISFDSLSRFIQISEIKKHVNQINNTDEVYIQNEKFIKLFKSELKRYQDDPEGYNSPYKTS</sequence>
<evidence type="ECO:0000313" key="4">
    <source>
        <dbReference type="Proteomes" id="UP000248079"/>
    </source>
</evidence>
<proteinExistence type="predicted"/>
<dbReference type="SUPFAM" id="SSF52540">
    <property type="entry name" value="P-loop containing nucleoside triphosphate hydrolases"/>
    <property type="match status" value="1"/>
</dbReference>
<keyword evidence="1" id="KW-1133">Transmembrane helix</keyword>
<feature type="transmembrane region" description="Helical" evidence="1">
    <location>
        <begin position="136"/>
        <end position="156"/>
    </location>
</feature>
<accession>A0A2V4A3A8</accession>
<dbReference type="Gene3D" id="3.40.50.300">
    <property type="entry name" value="P-loop containing nucleotide triphosphate hydrolases"/>
    <property type="match status" value="2"/>
</dbReference>
<dbReference type="EMBL" id="QFLI01000001">
    <property type="protein sequence ID" value="PXY02813.1"/>
    <property type="molecule type" value="Genomic_DNA"/>
</dbReference>
<name>A0A2V4A3A8_9BACT</name>
<reference evidence="3 4" key="1">
    <citation type="submission" date="2018-05" db="EMBL/GenBank/DDBJ databases">
        <title>Marinifilum breve JC075T sp. nov., a marine bacterium isolated from Yongle Blue Hole in the South China Sea.</title>
        <authorList>
            <person name="Fu T."/>
        </authorList>
    </citation>
    <scope>NUCLEOTIDE SEQUENCE [LARGE SCALE GENOMIC DNA]</scope>
    <source>
        <strain evidence="3 4">JC075</strain>
    </source>
</reference>
<dbReference type="InterPro" id="IPR027417">
    <property type="entry name" value="P-loop_NTPase"/>
</dbReference>
<dbReference type="AlphaFoldDB" id="A0A2V4A3A8"/>